<dbReference type="AlphaFoldDB" id="A0A225V0Y6"/>
<gene>
    <name evidence="1" type="ORF">PHMEG_00030283</name>
</gene>
<accession>A0A225V0Y6</accession>
<feature type="non-terminal residue" evidence="1">
    <location>
        <position position="227"/>
    </location>
</feature>
<reference evidence="2" key="1">
    <citation type="submission" date="2017-03" db="EMBL/GenBank/DDBJ databases">
        <title>Phytopthora megakarya and P. palmivora, two closely related causual agents of cacao black pod achieved similar genome size and gene model numbers by different mechanisms.</title>
        <authorList>
            <person name="Ali S."/>
            <person name="Shao J."/>
            <person name="Larry D.J."/>
            <person name="Kronmiller B."/>
            <person name="Shen D."/>
            <person name="Strem M.D."/>
            <person name="Melnick R.L."/>
            <person name="Guiltinan M.J."/>
            <person name="Tyler B.M."/>
            <person name="Meinhardt L.W."/>
            <person name="Bailey B.A."/>
        </authorList>
    </citation>
    <scope>NUCLEOTIDE SEQUENCE [LARGE SCALE GENOMIC DNA]</scope>
    <source>
        <strain evidence="2">zdho120</strain>
    </source>
</reference>
<dbReference type="EMBL" id="NBNE01009017">
    <property type="protein sequence ID" value="OWY98843.1"/>
    <property type="molecule type" value="Genomic_DNA"/>
</dbReference>
<dbReference type="SUPFAM" id="SSF53098">
    <property type="entry name" value="Ribonuclease H-like"/>
    <property type="match status" value="1"/>
</dbReference>
<name>A0A225V0Y6_9STRA</name>
<dbReference type="PANTHER" id="PTHR40866:SF1">
    <property type="entry name" value="BED-TYPE DOMAIN-CONTAINING PROTEIN"/>
    <property type="match status" value="1"/>
</dbReference>
<dbReference type="OrthoDB" id="118864at2759"/>
<proteinExistence type="predicted"/>
<dbReference type="InterPro" id="IPR012337">
    <property type="entry name" value="RNaseH-like_sf"/>
</dbReference>
<evidence type="ECO:0000313" key="1">
    <source>
        <dbReference type="EMBL" id="OWY98843.1"/>
    </source>
</evidence>
<organism evidence="1 2">
    <name type="scientific">Phytophthora megakarya</name>
    <dbReference type="NCBI Taxonomy" id="4795"/>
    <lineage>
        <taxon>Eukaryota</taxon>
        <taxon>Sar</taxon>
        <taxon>Stramenopiles</taxon>
        <taxon>Oomycota</taxon>
        <taxon>Peronosporomycetes</taxon>
        <taxon>Peronosporales</taxon>
        <taxon>Peronosporaceae</taxon>
        <taxon>Phytophthora</taxon>
    </lineage>
</organism>
<protein>
    <submittedName>
        <fullName evidence="1">Uncharacterized protein</fullName>
    </submittedName>
</protein>
<comment type="caution">
    <text evidence="1">The sequence shown here is derived from an EMBL/GenBank/DDBJ whole genome shotgun (WGS) entry which is preliminary data.</text>
</comment>
<keyword evidence="2" id="KW-1185">Reference proteome</keyword>
<dbReference type="PANTHER" id="PTHR40866">
    <property type="entry name" value="BED-TYPE DOMAIN-CONTAINING PROTEIN"/>
    <property type="match status" value="1"/>
</dbReference>
<evidence type="ECO:0000313" key="2">
    <source>
        <dbReference type="Proteomes" id="UP000198211"/>
    </source>
</evidence>
<sequence>MEGVFIKVGEKLEVEMGDSFGLIFGGWSHGSMHFVGLFAVYSVDGQLRVPLLGLSPLEDESQTADTHIKMILVVIGVYNKKGAMVLFLVGNNCVTNRAIATKMVVLLVGCASHRFNLSVKKLLTAHEVILETLNGLMVQIRQPNNAAVLAKVTELCPVKRNMTRWSSTVEILERYIKLRGLIKQVDAVEDMVPTGTEYLKVVKLYSHLKKLDSVCKCLQRVDMDMAQ</sequence>
<dbReference type="Proteomes" id="UP000198211">
    <property type="component" value="Unassembled WGS sequence"/>
</dbReference>